<dbReference type="EMBL" id="VSSQ01086789">
    <property type="protein sequence ID" value="MPN33983.1"/>
    <property type="molecule type" value="Genomic_DNA"/>
</dbReference>
<evidence type="ECO:0000313" key="1">
    <source>
        <dbReference type="EMBL" id="MPN33983.1"/>
    </source>
</evidence>
<protein>
    <recommendedName>
        <fullName evidence="2">DUF4177 domain-containing protein</fullName>
    </recommendedName>
</protein>
<organism evidence="1">
    <name type="scientific">bioreactor metagenome</name>
    <dbReference type="NCBI Taxonomy" id="1076179"/>
    <lineage>
        <taxon>unclassified sequences</taxon>
        <taxon>metagenomes</taxon>
        <taxon>ecological metagenomes</taxon>
    </lineage>
</organism>
<sequence>MEKLKKYASQGWILEGIIGGFFYKLKNDKPQDIIYSLDYQTEANG</sequence>
<reference evidence="1" key="1">
    <citation type="submission" date="2019-08" db="EMBL/GenBank/DDBJ databases">
        <authorList>
            <person name="Kucharzyk K."/>
            <person name="Murdoch R.W."/>
            <person name="Higgins S."/>
            <person name="Loffler F."/>
        </authorList>
    </citation>
    <scope>NUCLEOTIDE SEQUENCE</scope>
</reference>
<dbReference type="Pfam" id="PF11193">
    <property type="entry name" value="DUF2812"/>
    <property type="match status" value="1"/>
</dbReference>
<gene>
    <name evidence="1" type="ORF">SDC9_181475</name>
</gene>
<dbReference type="AlphaFoldDB" id="A0A645HDX9"/>
<accession>A0A645HDX9</accession>
<proteinExistence type="predicted"/>
<comment type="caution">
    <text evidence="1">The sequence shown here is derived from an EMBL/GenBank/DDBJ whole genome shotgun (WGS) entry which is preliminary data.</text>
</comment>
<evidence type="ECO:0008006" key="2">
    <source>
        <dbReference type="Google" id="ProtNLM"/>
    </source>
</evidence>
<dbReference type="InterPro" id="IPR021359">
    <property type="entry name" value="DUF2812"/>
</dbReference>
<name>A0A645HDX9_9ZZZZ</name>